<proteinExistence type="predicted"/>
<keyword evidence="2" id="KW-1185">Reference proteome</keyword>
<comment type="caution">
    <text evidence="1">The sequence shown here is derived from an EMBL/GenBank/DDBJ whole genome shotgun (WGS) entry which is preliminary data.</text>
</comment>
<dbReference type="EMBL" id="PDOE01000001">
    <property type="protein sequence ID" value="RKL69187.1"/>
    <property type="molecule type" value="Genomic_DNA"/>
</dbReference>
<accession>A0A3A9K9K4</accession>
<evidence type="ECO:0000313" key="1">
    <source>
        <dbReference type="EMBL" id="RKL69187.1"/>
    </source>
</evidence>
<dbReference type="Pfam" id="PF14149">
    <property type="entry name" value="YhfH"/>
    <property type="match status" value="1"/>
</dbReference>
<protein>
    <submittedName>
        <fullName evidence="1">YhfH family protein</fullName>
    </submittedName>
</protein>
<name>A0A3A9K9K4_9BACI</name>
<dbReference type="RefSeq" id="WP_110936174.1">
    <property type="nucleotide sequence ID" value="NZ_KZ614146.1"/>
</dbReference>
<dbReference type="InterPro" id="IPR025432">
    <property type="entry name" value="YhfH-like"/>
</dbReference>
<evidence type="ECO:0000313" key="2">
    <source>
        <dbReference type="Proteomes" id="UP000281498"/>
    </source>
</evidence>
<sequence>MIMSSKEFFRNLPAKECSECGKVVRDEMHECYSNECHECESKIK</sequence>
<dbReference type="AlphaFoldDB" id="A0A3A9K9K4"/>
<reference evidence="1 2" key="1">
    <citation type="submission" date="2017-10" db="EMBL/GenBank/DDBJ databases">
        <title>Bacillus sp. nov., a halophilic bacterium isolated from a Keqin Lake.</title>
        <authorList>
            <person name="Wang H."/>
        </authorList>
    </citation>
    <scope>NUCLEOTIDE SEQUENCE [LARGE SCALE GENOMIC DNA]</scope>
    <source>
        <strain evidence="1 2">KCTC 13187</strain>
    </source>
</reference>
<dbReference type="OrthoDB" id="1122256at2"/>
<dbReference type="Proteomes" id="UP000281498">
    <property type="component" value="Unassembled WGS sequence"/>
</dbReference>
<organism evidence="1 2">
    <name type="scientific">Salipaludibacillus neizhouensis</name>
    <dbReference type="NCBI Taxonomy" id="885475"/>
    <lineage>
        <taxon>Bacteria</taxon>
        <taxon>Bacillati</taxon>
        <taxon>Bacillota</taxon>
        <taxon>Bacilli</taxon>
        <taxon>Bacillales</taxon>
        <taxon>Bacillaceae</taxon>
    </lineage>
</organism>
<gene>
    <name evidence="1" type="ORF">CR203_03910</name>
</gene>